<dbReference type="RefSeq" id="WP_189057620.1">
    <property type="nucleotide sequence ID" value="NZ_BMMK01000011.1"/>
</dbReference>
<dbReference type="AlphaFoldDB" id="A0A8J3CE20"/>
<dbReference type="PROSITE" id="PS00383">
    <property type="entry name" value="TYR_PHOSPHATASE_1"/>
    <property type="match status" value="1"/>
</dbReference>
<dbReference type="InterPro" id="IPR016130">
    <property type="entry name" value="Tyr_Pase_AS"/>
</dbReference>
<organism evidence="2 3">
    <name type="scientific">Longimycelium tulufanense</name>
    <dbReference type="NCBI Taxonomy" id="907463"/>
    <lineage>
        <taxon>Bacteria</taxon>
        <taxon>Bacillati</taxon>
        <taxon>Actinomycetota</taxon>
        <taxon>Actinomycetes</taxon>
        <taxon>Pseudonocardiales</taxon>
        <taxon>Pseudonocardiaceae</taxon>
        <taxon>Longimycelium</taxon>
    </lineage>
</organism>
<dbReference type="Gene3D" id="3.90.190.10">
    <property type="entry name" value="Protein tyrosine phosphatase superfamily"/>
    <property type="match status" value="1"/>
</dbReference>
<dbReference type="InterPro" id="IPR000387">
    <property type="entry name" value="Tyr_Pase_dom"/>
</dbReference>
<dbReference type="GO" id="GO:0004721">
    <property type="term" value="F:phosphoprotein phosphatase activity"/>
    <property type="evidence" value="ECO:0007669"/>
    <property type="project" value="InterPro"/>
</dbReference>
<reference evidence="2" key="2">
    <citation type="submission" date="2020-09" db="EMBL/GenBank/DDBJ databases">
        <authorList>
            <person name="Sun Q."/>
            <person name="Zhou Y."/>
        </authorList>
    </citation>
    <scope>NUCLEOTIDE SEQUENCE</scope>
    <source>
        <strain evidence="2">CGMCC 4.5737</strain>
    </source>
</reference>
<accession>A0A8J3CE20</accession>
<evidence type="ECO:0000313" key="2">
    <source>
        <dbReference type="EMBL" id="GGM54786.1"/>
    </source>
</evidence>
<reference evidence="2" key="1">
    <citation type="journal article" date="2014" name="Int. J. Syst. Evol. Microbiol.">
        <title>Complete genome sequence of Corynebacterium casei LMG S-19264T (=DSM 44701T), isolated from a smear-ripened cheese.</title>
        <authorList>
            <consortium name="US DOE Joint Genome Institute (JGI-PGF)"/>
            <person name="Walter F."/>
            <person name="Albersmeier A."/>
            <person name="Kalinowski J."/>
            <person name="Ruckert C."/>
        </authorList>
    </citation>
    <scope>NUCLEOTIDE SEQUENCE</scope>
    <source>
        <strain evidence="2">CGMCC 4.5737</strain>
    </source>
</reference>
<dbReference type="InterPro" id="IPR026893">
    <property type="entry name" value="Tyr/Ser_Pase_IphP-type"/>
</dbReference>
<gene>
    <name evidence="2" type="ORF">GCM10012275_27370</name>
</gene>
<keyword evidence="3" id="KW-1185">Reference proteome</keyword>
<sequence>MTVIEVPPAHQPADRMVNLRDLGGLPTEDGGRTLDGVLYRGDAPHPGDHTPTGLAHWPPRVVVDLRATIEHNGHPHPLACNGTRVHRIPLLDDIAAAPQDTPVTLPTLVTIYTHLLDGSAVDLARVAGIVAAAEGPTLIHCSAGKDRTGVAVALLLRAAGVRRDAVVADYVRTDRNMPGVMLRMAGNPMLPPGVDPQAVRELMSAPAAAIGVVLDRIDAHPGGAYGWLRDHGARTADLDRWRARLVDVHRPTRLSTR</sequence>
<dbReference type="Pfam" id="PF13350">
    <property type="entry name" value="Y_phosphatase3"/>
    <property type="match status" value="1"/>
</dbReference>
<protein>
    <submittedName>
        <fullName evidence="2">Protein-tyrosine-phosphatase</fullName>
    </submittedName>
</protein>
<evidence type="ECO:0000259" key="1">
    <source>
        <dbReference type="PROSITE" id="PS50056"/>
    </source>
</evidence>
<dbReference type="SUPFAM" id="SSF52799">
    <property type="entry name" value="(Phosphotyrosine protein) phosphatases II"/>
    <property type="match status" value="1"/>
</dbReference>
<dbReference type="PROSITE" id="PS50056">
    <property type="entry name" value="TYR_PHOSPHATASE_2"/>
    <property type="match status" value="1"/>
</dbReference>
<proteinExistence type="predicted"/>
<dbReference type="Proteomes" id="UP000637578">
    <property type="component" value="Unassembled WGS sequence"/>
</dbReference>
<dbReference type="EMBL" id="BMMK01000011">
    <property type="protein sequence ID" value="GGM54786.1"/>
    <property type="molecule type" value="Genomic_DNA"/>
</dbReference>
<name>A0A8J3CE20_9PSEU</name>
<evidence type="ECO:0000313" key="3">
    <source>
        <dbReference type="Proteomes" id="UP000637578"/>
    </source>
</evidence>
<dbReference type="InterPro" id="IPR029021">
    <property type="entry name" value="Prot-tyrosine_phosphatase-like"/>
</dbReference>
<feature type="domain" description="Tyrosine specific protein phosphatases" evidence="1">
    <location>
        <begin position="135"/>
        <end position="175"/>
    </location>
</feature>
<comment type="caution">
    <text evidence="2">The sequence shown here is derived from an EMBL/GenBank/DDBJ whole genome shotgun (WGS) entry which is preliminary data.</text>
</comment>